<evidence type="ECO:0000313" key="18">
    <source>
        <dbReference type="RefSeq" id="XP_014468810.1"/>
    </source>
</evidence>
<organism evidence="12 18">
    <name type="scientific">Dinoponera quadriceps</name>
    <name type="common">South American ant</name>
    <dbReference type="NCBI Taxonomy" id="609295"/>
    <lineage>
        <taxon>Eukaryota</taxon>
        <taxon>Metazoa</taxon>
        <taxon>Ecdysozoa</taxon>
        <taxon>Arthropoda</taxon>
        <taxon>Hexapoda</taxon>
        <taxon>Insecta</taxon>
        <taxon>Pterygota</taxon>
        <taxon>Neoptera</taxon>
        <taxon>Endopterygota</taxon>
        <taxon>Hymenoptera</taxon>
        <taxon>Apocrita</taxon>
        <taxon>Aculeata</taxon>
        <taxon>Formicoidea</taxon>
        <taxon>Formicidae</taxon>
        <taxon>Ponerinae</taxon>
        <taxon>Ponerini</taxon>
        <taxon>Dinoponera</taxon>
    </lineage>
</organism>
<evidence type="ECO:0000256" key="3">
    <source>
        <dbReference type="ARBA" id="ARBA00022723"/>
    </source>
</evidence>
<reference evidence="13 14" key="1">
    <citation type="submission" date="2025-04" db="UniProtKB">
        <authorList>
            <consortium name="RefSeq"/>
        </authorList>
    </citation>
    <scope>IDENTIFICATION</scope>
</reference>
<dbReference type="RefSeq" id="XP_014468807.1">
    <property type="nucleotide sequence ID" value="XM_014613321.1"/>
</dbReference>
<dbReference type="KEGG" id="dqu:106741381"/>
<evidence type="ECO:0000256" key="1">
    <source>
        <dbReference type="ARBA" id="ARBA00000493"/>
    </source>
</evidence>
<dbReference type="InterPro" id="IPR004808">
    <property type="entry name" value="AP_endonuc_1"/>
</dbReference>
<dbReference type="GO" id="GO:0003906">
    <property type="term" value="F:DNA-(apurinic or apyrimidinic site) endonuclease activity"/>
    <property type="evidence" value="ECO:0007669"/>
    <property type="project" value="TreeGrafter"/>
</dbReference>
<keyword evidence="9" id="KW-0227">DNA damage</keyword>
<dbReference type="Proteomes" id="UP000515204">
    <property type="component" value="Unplaced"/>
</dbReference>
<dbReference type="CTD" id="8568"/>
<keyword evidence="4" id="KW-0378">Hydrolase</keyword>
<feature type="site" description="Interaction with DNA substrate" evidence="8">
    <location>
        <position position="344"/>
    </location>
</feature>
<keyword evidence="3 7" id="KW-0479">Metal-binding</keyword>
<dbReference type="Gene3D" id="3.60.10.10">
    <property type="entry name" value="Endonuclease/exonuclease/phosphatase"/>
    <property type="match status" value="1"/>
</dbReference>
<evidence type="ECO:0000259" key="11">
    <source>
        <dbReference type="Pfam" id="PF03372"/>
    </source>
</evidence>
<feature type="binding site" evidence="7">
    <location>
        <position position="344"/>
    </location>
    <ligand>
        <name>Mg(2+)</name>
        <dbReference type="ChEBI" id="CHEBI:18420"/>
        <label>1</label>
    </ligand>
</feature>
<evidence type="ECO:0000313" key="12">
    <source>
        <dbReference type="Proteomes" id="UP000515204"/>
    </source>
</evidence>
<dbReference type="EC" id="3.1.-.-" evidence="9"/>
<feature type="domain" description="Endonuclease/exonuclease/phosphatase" evidence="11">
    <location>
        <begin position="104"/>
        <end position="344"/>
    </location>
</feature>
<evidence type="ECO:0000313" key="17">
    <source>
        <dbReference type="RefSeq" id="XP_014468809.1"/>
    </source>
</evidence>
<dbReference type="PANTHER" id="PTHR22748:SF6">
    <property type="entry name" value="DNA-(APURINIC OR APYRIMIDINIC SITE) ENDONUCLEASE"/>
    <property type="match status" value="1"/>
</dbReference>
<feature type="active site" evidence="6">
    <location>
        <position position="207"/>
    </location>
</feature>
<dbReference type="GeneID" id="106741381"/>
<feature type="site" description="Important for catalytic activity" evidence="8">
    <location>
        <position position="318"/>
    </location>
</feature>
<name>A0A6P3WRT4_DINQU</name>
<comment type="cofactor">
    <cofactor evidence="7 9">
        <name>Mg(2+)</name>
        <dbReference type="ChEBI" id="CHEBI:18420"/>
    </cofactor>
    <cofactor evidence="7 9">
        <name>Mn(2+)</name>
        <dbReference type="ChEBI" id="CHEBI:29035"/>
    </cofactor>
    <text evidence="7 9">Probably binds two magnesium or manganese ions per subunit.</text>
</comment>
<dbReference type="OrthoDB" id="498125at2759"/>
<keyword evidence="9" id="KW-0234">DNA repair</keyword>
<comment type="catalytic activity">
    <reaction evidence="1">
        <text>Exonucleolytic cleavage in the 3'- to 5'-direction to yield nucleoside 5'-phosphates.</text>
        <dbReference type="EC" id="3.1.11.2"/>
    </reaction>
</comment>
<dbReference type="PROSITE" id="PS00726">
    <property type="entry name" value="AP_NUCLEASE_F1_1"/>
    <property type="match status" value="1"/>
</dbReference>
<gene>
    <name evidence="13 14 15 16 17 18" type="primary">LOC106741381</name>
</gene>
<accession>A0A6P3WRT4</accession>
<feature type="binding site" evidence="7">
    <location>
        <position position="343"/>
    </location>
    <ligand>
        <name>Mg(2+)</name>
        <dbReference type="ChEBI" id="CHEBI:18420"/>
        <label>1</label>
    </ligand>
</feature>
<feature type="active site" description="Proton acceptor" evidence="6">
    <location>
        <position position="344"/>
    </location>
</feature>
<evidence type="ECO:0000256" key="6">
    <source>
        <dbReference type="PIRSR" id="PIRSR604808-1"/>
    </source>
</evidence>
<evidence type="ECO:0000256" key="8">
    <source>
        <dbReference type="PIRSR" id="PIRSR604808-3"/>
    </source>
</evidence>
<evidence type="ECO:0000256" key="10">
    <source>
        <dbReference type="SAM" id="MobiDB-lite"/>
    </source>
</evidence>
<dbReference type="NCBIfam" id="TIGR00633">
    <property type="entry name" value="xth"/>
    <property type="match status" value="1"/>
</dbReference>
<dbReference type="RefSeq" id="XP_014468810.1">
    <property type="nucleotide sequence ID" value="XM_014613324.1"/>
</dbReference>
<dbReference type="GO" id="GO:0006284">
    <property type="term" value="P:base-excision repair"/>
    <property type="evidence" value="ECO:0007669"/>
    <property type="project" value="TreeGrafter"/>
</dbReference>
<protein>
    <recommendedName>
        <fullName evidence="9">DNA-(apurinic or apyrimidinic site) endonuclease</fullName>
        <ecNumber evidence="9">3.1.-.-</ecNumber>
    </recommendedName>
</protein>
<comment type="similarity">
    <text evidence="2 9">Belongs to the DNA repair enzymes AP/ExoA family.</text>
</comment>
<evidence type="ECO:0000256" key="7">
    <source>
        <dbReference type="PIRSR" id="PIRSR604808-2"/>
    </source>
</evidence>
<evidence type="ECO:0000256" key="9">
    <source>
        <dbReference type="RuleBase" id="RU362131"/>
    </source>
</evidence>
<sequence length="353" mass="40190">MPPKRTAKTKADSSKAKSEKKTDVKETSRKKRENDASGEPAPKKAKTEPKESKKANSETKSVATKKAKDEPKQMQNKTDTNLDEIDFECMKSNKEGKKYNLKICTWNVSGIRAVIKKNGINYIVREDADIVALQETKCDKDKLPDDVKLSGYHHYFLDSKKSGYCGVALFCKEKPISVKYGLSNSDFDSEGRIITAEFPEFFMVNVYVPNAGQKLVTLPKRLEWNKIFKKHIDDLDQKKPVIICGDMNVAHQEIDLKNPKTNTKNAGFTKEERDGMTDFLAGGFVDTFRALYPDMEGAYTFWSYLSNARNKDVGWRLDYFLVSERVKNKVCDNIIRKQVYGSDHCPVILYANL</sequence>
<evidence type="ECO:0000313" key="16">
    <source>
        <dbReference type="RefSeq" id="XP_014468808.1"/>
    </source>
</evidence>
<dbReference type="GO" id="GO:0046872">
    <property type="term" value="F:metal ion binding"/>
    <property type="evidence" value="ECO:0007669"/>
    <property type="project" value="UniProtKB-KW"/>
</dbReference>
<dbReference type="GO" id="GO:0008311">
    <property type="term" value="F:double-stranded DNA 3'-5' DNA exonuclease activity"/>
    <property type="evidence" value="ECO:0007669"/>
    <property type="project" value="UniProtKB-EC"/>
</dbReference>
<dbReference type="PANTHER" id="PTHR22748">
    <property type="entry name" value="AP ENDONUCLEASE"/>
    <property type="match status" value="1"/>
</dbReference>
<evidence type="ECO:0000256" key="4">
    <source>
        <dbReference type="ARBA" id="ARBA00022801"/>
    </source>
</evidence>
<dbReference type="PROSITE" id="PS51435">
    <property type="entry name" value="AP_NUCLEASE_F1_4"/>
    <property type="match status" value="1"/>
</dbReference>
<evidence type="ECO:0000313" key="14">
    <source>
        <dbReference type="RefSeq" id="XP_014468806.1"/>
    </source>
</evidence>
<dbReference type="AlphaFoldDB" id="A0A6P3WRT4"/>
<feature type="site" description="Transition state stabilizer" evidence="8">
    <location>
        <position position="248"/>
    </location>
</feature>
<dbReference type="Pfam" id="PF03372">
    <property type="entry name" value="Exo_endo_phos"/>
    <property type="match status" value="1"/>
</dbReference>
<evidence type="ECO:0000256" key="5">
    <source>
        <dbReference type="ARBA" id="ARBA00022842"/>
    </source>
</evidence>
<feature type="active site" description="Proton donor/acceptor" evidence="6">
    <location>
        <position position="246"/>
    </location>
</feature>
<dbReference type="SUPFAM" id="SSF56219">
    <property type="entry name" value="DNase I-like"/>
    <property type="match status" value="1"/>
</dbReference>
<dbReference type="CDD" id="cd09087">
    <property type="entry name" value="Ape1-like_AP-endo"/>
    <property type="match status" value="1"/>
</dbReference>
<dbReference type="GO" id="GO:0008081">
    <property type="term" value="F:phosphoric diester hydrolase activity"/>
    <property type="evidence" value="ECO:0007669"/>
    <property type="project" value="TreeGrafter"/>
</dbReference>
<proteinExistence type="inferred from homology"/>
<keyword evidence="7" id="KW-0464">Manganese</keyword>
<evidence type="ECO:0000313" key="15">
    <source>
        <dbReference type="RefSeq" id="XP_014468807.1"/>
    </source>
</evidence>
<dbReference type="FunFam" id="3.60.10.10:FF:000026">
    <property type="entry name" value="Exodeoxyribonuclease III"/>
    <property type="match status" value="1"/>
</dbReference>
<feature type="binding site" evidence="7">
    <location>
        <position position="135"/>
    </location>
    <ligand>
        <name>Mg(2+)</name>
        <dbReference type="ChEBI" id="CHEBI:18420"/>
        <label>1</label>
    </ligand>
</feature>
<dbReference type="RefSeq" id="XP_014468809.1">
    <property type="nucleotide sequence ID" value="XM_014613323.1"/>
</dbReference>
<feature type="binding site" evidence="7">
    <location>
        <position position="107"/>
    </location>
    <ligand>
        <name>Mg(2+)</name>
        <dbReference type="ChEBI" id="CHEBI:18420"/>
        <label>1</label>
    </ligand>
</feature>
<dbReference type="InterPro" id="IPR005135">
    <property type="entry name" value="Endo/exonuclease/phosphatase"/>
</dbReference>
<feature type="compositionally biased region" description="Basic and acidic residues" evidence="10">
    <location>
        <begin position="9"/>
        <end position="57"/>
    </location>
</feature>
<evidence type="ECO:0000313" key="13">
    <source>
        <dbReference type="RefSeq" id="XP_014468805.1"/>
    </source>
</evidence>
<dbReference type="GO" id="GO:0005634">
    <property type="term" value="C:nucleus"/>
    <property type="evidence" value="ECO:0007669"/>
    <property type="project" value="TreeGrafter"/>
</dbReference>
<evidence type="ECO:0000256" key="2">
    <source>
        <dbReference type="ARBA" id="ARBA00007092"/>
    </source>
</evidence>
<dbReference type="RefSeq" id="XP_014468805.1">
    <property type="nucleotide sequence ID" value="XM_014613319.1"/>
</dbReference>
<dbReference type="RefSeq" id="XP_014468808.1">
    <property type="nucleotide sequence ID" value="XM_014613322.1"/>
</dbReference>
<dbReference type="InterPro" id="IPR036691">
    <property type="entry name" value="Endo/exonu/phosph_ase_sf"/>
</dbReference>
<feature type="region of interest" description="Disordered" evidence="10">
    <location>
        <begin position="1"/>
        <end position="79"/>
    </location>
</feature>
<keyword evidence="12" id="KW-1185">Reference proteome</keyword>
<dbReference type="GO" id="GO:0003677">
    <property type="term" value="F:DNA binding"/>
    <property type="evidence" value="ECO:0007669"/>
    <property type="project" value="InterPro"/>
</dbReference>
<feature type="binding site" evidence="7">
    <location>
        <position position="248"/>
    </location>
    <ligand>
        <name>Mg(2+)</name>
        <dbReference type="ChEBI" id="CHEBI:18420"/>
        <label>1</label>
    </ligand>
</feature>
<dbReference type="RefSeq" id="XP_014468806.1">
    <property type="nucleotide sequence ID" value="XM_014613320.1"/>
</dbReference>
<dbReference type="InterPro" id="IPR020847">
    <property type="entry name" value="AP_endonuclease_F1_BS"/>
</dbReference>
<dbReference type="NCBIfam" id="TIGR00195">
    <property type="entry name" value="exoDNase_III"/>
    <property type="match status" value="1"/>
</dbReference>
<keyword evidence="5 7" id="KW-0460">Magnesium</keyword>
<feature type="binding site" evidence="7">
    <location>
        <position position="246"/>
    </location>
    <ligand>
        <name>Mg(2+)</name>
        <dbReference type="ChEBI" id="CHEBI:18420"/>
        <label>1</label>
    </ligand>
</feature>